<reference evidence="2" key="1">
    <citation type="submission" date="2016-10" db="EMBL/GenBank/DDBJ databases">
        <authorList>
            <person name="Varghese N."/>
            <person name="Submissions S."/>
        </authorList>
    </citation>
    <scope>NUCLEOTIDE SEQUENCE [LARGE SCALE GENOMIC DNA]</scope>
    <source>
        <strain evidence="2">CGMCC 1.7655</strain>
    </source>
</reference>
<evidence type="ECO:0000313" key="2">
    <source>
        <dbReference type="Proteomes" id="UP000199555"/>
    </source>
</evidence>
<organism evidence="1 2">
    <name type="scientific">Paracoccus chinensis</name>
    <dbReference type="NCBI Taxonomy" id="525640"/>
    <lineage>
        <taxon>Bacteria</taxon>
        <taxon>Pseudomonadati</taxon>
        <taxon>Pseudomonadota</taxon>
        <taxon>Alphaproteobacteria</taxon>
        <taxon>Rhodobacterales</taxon>
        <taxon>Paracoccaceae</taxon>
        <taxon>Paracoccus</taxon>
    </lineage>
</organism>
<keyword evidence="2" id="KW-1185">Reference proteome</keyword>
<dbReference type="Proteomes" id="UP000199555">
    <property type="component" value="Unassembled WGS sequence"/>
</dbReference>
<dbReference type="RefSeq" id="WP_090752186.1">
    <property type="nucleotide sequence ID" value="NZ_FNGE01000002.1"/>
</dbReference>
<evidence type="ECO:0000313" key="1">
    <source>
        <dbReference type="EMBL" id="SDK62239.1"/>
    </source>
</evidence>
<accession>A0A1G9DEG6</accession>
<dbReference type="AlphaFoldDB" id="A0A1G9DEG6"/>
<proteinExistence type="predicted"/>
<protein>
    <submittedName>
        <fullName evidence="1">Uncharacterized protein</fullName>
    </submittedName>
</protein>
<dbReference type="STRING" id="525640.SAMN04487971_10224"/>
<dbReference type="OrthoDB" id="546653at2"/>
<name>A0A1G9DEG6_9RHOB</name>
<dbReference type="EMBL" id="FNGE01000002">
    <property type="protein sequence ID" value="SDK62239.1"/>
    <property type="molecule type" value="Genomic_DNA"/>
</dbReference>
<gene>
    <name evidence="1" type="ORF">SAMN04487971_10224</name>
</gene>
<sequence length="295" mass="33557">MNALYPASLINPAPRRRATSAEMEIRARFLIDYAEAHGPVTVRQLFYQATVAGLPGIEKTEDGYNKVQAQVLTLRREGRMPYHCIADATRYMRKPQTFDGWEDALRDTARFYRKSLWAESTVDVEIWLEKSALAGVIYPVTSEFDVPLMPTGGFTSETFAHGAVESMRGTGKTLVIYALYDFDRSGQDASASLQEKVERFGAEYGVHVDFYHLGLTCDQVKNMRLPTRPAKRNTKADQRWPYEFAAELDAIPPDDLRDLVRWAIERHLPADELERLKEIEAAERDTLMKFIGRAA</sequence>